<proteinExistence type="predicted"/>
<gene>
    <name evidence="1" type="ORF">QF025_000042</name>
</gene>
<comment type="caution">
    <text evidence="1">The sequence shown here is derived from an EMBL/GenBank/DDBJ whole genome shotgun (WGS) entry which is preliminary data.</text>
</comment>
<dbReference type="EMBL" id="JAVIZN010000001">
    <property type="protein sequence ID" value="MDR6201322.1"/>
    <property type="molecule type" value="Genomic_DNA"/>
</dbReference>
<name>A0ABD5CBF3_9BURK</name>
<accession>A0ABD5CBF3</accession>
<dbReference type="RefSeq" id="WP_310029472.1">
    <property type="nucleotide sequence ID" value="NZ_JAVIZN010000001.1"/>
</dbReference>
<dbReference type="AlphaFoldDB" id="A0ABD5CBF3"/>
<sequence length="135" mass="15317">MTIAETDPVTRYLHSRGFDTRIAYFEDSEFQRGIETVWGELEFVYRFEEGVLLVCHVAALRAPQGISGAVGKLVDLIHDIMRGVPDVSEVRGLVPDSGRTPEQRIARIRYKQLLIAQGAQEVERDGEMWLSFTVH</sequence>
<evidence type="ECO:0000313" key="2">
    <source>
        <dbReference type="Proteomes" id="UP001245184"/>
    </source>
</evidence>
<protein>
    <recommendedName>
        <fullName evidence="3">Secretion system effector SseE</fullName>
    </recommendedName>
</protein>
<evidence type="ECO:0000313" key="1">
    <source>
        <dbReference type="EMBL" id="MDR6201322.1"/>
    </source>
</evidence>
<organism evidence="1 2">
    <name type="scientific">Paraburkholderia graminis</name>
    <dbReference type="NCBI Taxonomy" id="60548"/>
    <lineage>
        <taxon>Bacteria</taxon>
        <taxon>Pseudomonadati</taxon>
        <taxon>Pseudomonadota</taxon>
        <taxon>Betaproteobacteria</taxon>
        <taxon>Burkholderiales</taxon>
        <taxon>Burkholderiaceae</taxon>
        <taxon>Paraburkholderia</taxon>
    </lineage>
</organism>
<evidence type="ECO:0008006" key="3">
    <source>
        <dbReference type="Google" id="ProtNLM"/>
    </source>
</evidence>
<reference evidence="1 2" key="1">
    <citation type="submission" date="2023-08" db="EMBL/GenBank/DDBJ databases">
        <title>Genome sequencing of plant associated microbes to promote plant fitness in Sorghum bicolor and Oryza sativa.</title>
        <authorList>
            <person name="Coleman-Derr D."/>
        </authorList>
    </citation>
    <scope>NUCLEOTIDE SEQUENCE [LARGE SCALE GENOMIC DNA]</scope>
    <source>
        <strain evidence="1 2">SLBN-33</strain>
    </source>
</reference>
<dbReference type="Proteomes" id="UP001245184">
    <property type="component" value="Unassembled WGS sequence"/>
</dbReference>